<dbReference type="EMBL" id="CAKOGL010000017">
    <property type="protein sequence ID" value="CAH2096702.1"/>
    <property type="molecule type" value="Genomic_DNA"/>
</dbReference>
<sequence length="138" mass="15457">MDEHEYLFTDELKLEPNILKKVREPLATMDQESDKAASIAKETAHVLCHSAIPPNHKEINDERIIAVDTSMFKWIDESYPISSENSSTSSLLSYNTNSNDIQNTTTASGINKIIQPTPKKKLHLVLIDTTNVFAVRCG</sequence>
<reference evidence="1" key="1">
    <citation type="submission" date="2022-03" db="EMBL/GenBank/DDBJ databases">
        <authorList>
            <person name="Tunstrom K."/>
        </authorList>
    </citation>
    <scope>NUCLEOTIDE SEQUENCE</scope>
</reference>
<gene>
    <name evidence="1" type="ORF">EEDITHA_LOCUS12009</name>
</gene>
<evidence type="ECO:0000313" key="2">
    <source>
        <dbReference type="Proteomes" id="UP001153954"/>
    </source>
</evidence>
<keyword evidence="2" id="KW-1185">Reference proteome</keyword>
<comment type="caution">
    <text evidence="1">The sequence shown here is derived from an EMBL/GenBank/DDBJ whole genome shotgun (WGS) entry which is preliminary data.</text>
</comment>
<organism evidence="1 2">
    <name type="scientific">Euphydryas editha</name>
    <name type="common">Edith's checkerspot</name>
    <dbReference type="NCBI Taxonomy" id="104508"/>
    <lineage>
        <taxon>Eukaryota</taxon>
        <taxon>Metazoa</taxon>
        <taxon>Ecdysozoa</taxon>
        <taxon>Arthropoda</taxon>
        <taxon>Hexapoda</taxon>
        <taxon>Insecta</taxon>
        <taxon>Pterygota</taxon>
        <taxon>Neoptera</taxon>
        <taxon>Endopterygota</taxon>
        <taxon>Lepidoptera</taxon>
        <taxon>Glossata</taxon>
        <taxon>Ditrysia</taxon>
        <taxon>Papilionoidea</taxon>
        <taxon>Nymphalidae</taxon>
        <taxon>Nymphalinae</taxon>
        <taxon>Euphydryas</taxon>
    </lineage>
</organism>
<dbReference type="Proteomes" id="UP001153954">
    <property type="component" value="Unassembled WGS sequence"/>
</dbReference>
<name>A0AAU9UCP6_EUPED</name>
<protein>
    <submittedName>
        <fullName evidence="1">Uncharacterized protein</fullName>
    </submittedName>
</protein>
<proteinExistence type="predicted"/>
<dbReference type="AlphaFoldDB" id="A0AAU9UCP6"/>
<accession>A0AAU9UCP6</accession>
<evidence type="ECO:0000313" key="1">
    <source>
        <dbReference type="EMBL" id="CAH2096702.1"/>
    </source>
</evidence>